<keyword evidence="3" id="KW-1185">Reference proteome</keyword>
<name>A0A5D2JV88_GOSTO</name>
<feature type="coiled-coil region" evidence="1">
    <location>
        <begin position="59"/>
        <end position="142"/>
    </location>
</feature>
<proteinExistence type="predicted"/>
<protein>
    <submittedName>
        <fullName evidence="2">Uncharacterized protein</fullName>
    </submittedName>
</protein>
<dbReference type="GO" id="GO:0005200">
    <property type="term" value="F:structural constituent of cytoskeleton"/>
    <property type="evidence" value="ECO:0007669"/>
    <property type="project" value="TreeGrafter"/>
</dbReference>
<dbReference type="EMBL" id="CM017630">
    <property type="protein sequence ID" value="TYH58721.1"/>
    <property type="molecule type" value="Genomic_DNA"/>
</dbReference>
<evidence type="ECO:0000313" key="2">
    <source>
        <dbReference type="EMBL" id="TYH58721.1"/>
    </source>
</evidence>
<keyword evidence="1" id="KW-0175">Coiled coil</keyword>
<evidence type="ECO:0000256" key="1">
    <source>
        <dbReference type="SAM" id="Coils"/>
    </source>
</evidence>
<sequence>MHEERITILSENNEAYHKMITDISGNVNNTLIGFEAINQKFEAGYSKYKHCVEETSKELRIAKHRVGETKSEKKQLMNEMTNMIEQLKDQKEKESTLQEQVEKLQIKANKEENEKENLMKSVKQLENKVELLERAIKEKDEGILGLGEEKREAIRQLCMWIDYHRSRCDDLKEILSKSGKAQRATWNLTEIGVEIAKINGGRKLSTFGTVIWTDMEKREPRK</sequence>
<dbReference type="PANTHER" id="PTHR47357:SF1">
    <property type="entry name" value="SPINDLE POLE BODY COMPONENT 110"/>
    <property type="match status" value="1"/>
</dbReference>
<dbReference type="Proteomes" id="UP000322667">
    <property type="component" value="Chromosome D08"/>
</dbReference>
<dbReference type="AlphaFoldDB" id="A0A5D2JV88"/>
<evidence type="ECO:0000313" key="3">
    <source>
        <dbReference type="Proteomes" id="UP000322667"/>
    </source>
</evidence>
<dbReference type="PANTHER" id="PTHR47357">
    <property type="entry name" value="COP1-INTERACTIVE PROTEIN 1"/>
    <property type="match status" value="1"/>
</dbReference>
<organism evidence="2 3">
    <name type="scientific">Gossypium tomentosum</name>
    <name type="common">Hawaiian cotton</name>
    <name type="synonym">Gossypium sandvicense</name>
    <dbReference type="NCBI Taxonomy" id="34277"/>
    <lineage>
        <taxon>Eukaryota</taxon>
        <taxon>Viridiplantae</taxon>
        <taxon>Streptophyta</taxon>
        <taxon>Embryophyta</taxon>
        <taxon>Tracheophyta</taxon>
        <taxon>Spermatophyta</taxon>
        <taxon>Magnoliopsida</taxon>
        <taxon>eudicotyledons</taxon>
        <taxon>Gunneridae</taxon>
        <taxon>Pentapetalae</taxon>
        <taxon>rosids</taxon>
        <taxon>malvids</taxon>
        <taxon>Malvales</taxon>
        <taxon>Malvaceae</taxon>
        <taxon>Malvoideae</taxon>
        <taxon>Gossypium</taxon>
    </lineage>
</organism>
<dbReference type="GO" id="GO:0005856">
    <property type="term" value="C:cytoskeleton"/>
    <property type="evidence" value="ECO:0007669"/>
    <property type="project" value="TreeGrafter"/>
</dbReference>
<accession>A0A5D2JV88</accession>
<gene>
    <name evidence="2" type="ORF">ES332_D08G174200v1</name>
</gene>
<reference evidence="2 3" key="1">
    <citation type="submission" date="2019-07" db="EMBL/GenBank/DDBJ databases">
        <title>WGS assembly of Gossypium tomentosum.</title>
        <authorList>
            <person name="Chen Z.J."/>
            <person name="Sreedasyam A."/>
            <person name="Ando A."/>
            <person name="Song Q."/>
            <person name="De L."/>
            <person name="Hulse-Kemp A."/>
            <person name="Ding M."/>
            <person name="Ye W."/>
            <person name="Kirkbride R."/>
            <person name="Jenkins J."/>
            <person name="Plott C."/>
            <person name="Lovell J."/>
            <person name="Lin Y.-M."/>
            <person name="Vaughn R."/>
            <person name="Liu B."/>
            <person name="Li W."/>
            <person name="Simpson S."/>
            <person name="Scheffler B."/>
            <person name="Saski C."/>
            <person name="Grover C."/>
            <person name="Hu G."/>
            <person name="Conover J."/>
            <person name="Carlson J."/>
            <person name="Shu S."/>
            <person name="Boston L."/>
            <person name="Williams M."/>
            <person name="Peterson D."/>
            <person name="Mcgee K."/>
            <person name="Jones D."/>
            <person name="Wendel J."/>
            <person name="Stelly D."/>
            <person name="Grimwood J."/>
            <person name="Schmutz J."/>
        </authorList>
    </citation>
    <scope>NUCLEOTIDE SEQUENCE [LARGE SCALE GENOMIC DNA]</scope>
    <source>
        <strain evidence="2">7179.01</strain>
    </source>
</reference>